<dbReference type="GO" id="GO:0004815">
    <property type="term" value="F:aspartate-tRNA ligase activity"/>
    <property type="evidence" value="ECO:0007669"/>
    <property type="project" value="TreeGrafter"/>
</dbReference>
<dbReference type="GO" id="GO:0003676">
    <property type="term" value="F:nucleic acid binding"/>
    <property type="evidence" value="ECO:0007669"/>
    <property type="project" value="InterPro"/>
</dbReference>
<dbReference type="PANTHER" id="PTHR22594">
    <property type="entry name" value="ASPARTYL/LYSYL-TRNA SYNTHETASE"/>
    <property type="match status" value="1"/>
</dbReference>
<evidence type="ECO:0000256" key="6">
    <source>
        <dbReference type="ARBA" id="ARBA00023146"/>
    </source>
</evidence>
<evidence type="ECO:0000313" key="9">
    <source>
        <dbReference type="Proteomes" id="UP000030653"/>
    </source>
</evidence>
<evidence type="ECO:0000313" key="8">
    <source>
        <dbReference type="EMBL" id="EJT97643.1"/>
    </source>
</evidence>
<organism evidence="8 9">
    <name type="scientific">Dacryopinax primogenitus (strain DJM 731)</name>
    <name type="common">Brown rot fungus</name>
    <dbReference type="NCBI Taxonomy" id="1858805"/>
    <lineage>
        <taxon>Eukaryota</taxon>
        <taxon>Fungi</taxon>
        <taxon>Dikarya</taxon>
        <taxon>Basidiomycota</taxon>
        <taxon>Agaricomycotina</taxon>
        <taxon>Dacrymycetes</taxon>
        <taxon>Dacrymycetales</taxon>
        <taxon>Dacrymycetaceae</taxon>
        <taxon>Dacryopinax</taxon>
    </lineage>
</organism>
<dbReference type="InterPro" id="IPR002312">
    <property type="entry name" value="Asp/Asn-tRNA-synth_IIb"/>
</dbReference>
<accession>M5FQD0</accession>
<sequence length="660" mass="75370">MSFIILRDYTGTIQLVYRSADLDMPHELDLAELPPESIISIEGTVQARPSKARKEGARGQVELIVRKFTLLNPAERPLAFYPTQTDNLPSAEFRNKYRYLELRREDLANNIRKRSRVTRVIRNVLDHQGFLDVETPVLLNSTPEGAREFLVPTRLHPLNQQGEAVPHESGDPPSPPTFYALAQSPQQAKQLLICSGAIEKYYQFARCFRDEDGRKDRQPEFTQLDMEMGFVSWAPREHDLVSGWRIGGVEVKDAIEMIIRRIWEEMEGVRLPETFRTITYQEAMTKYGSDKPDTRIPLEIVDLTTLMPMEYQEEIRTAKTEQCRAVDCLRIPRESPFATRDLRFLGKKPNSEIQRITISEDNLMSWLPDHPQVRFGNNTDLMRDLNNSLSLEVGDHLFLWWRDDYHSGGSTPLGSLRLALAEQAEKLGKYTPPKEPHFLWVTEFPLFTKDVEKADLVGGEWSSSHHPFTAPMPEDIDVLMMGESRHLKKVRGQHYDLVLNGMEIGGGSVRIHDAVLQEFIMEEILKLNKPTMARFNHLLQSLRSGAPPHAGIALGFDRLMSILCNTPSIREVIAFPKTAEGRDPLFGSPSPAREGVLGMYGIRAGKGRRQKHRDKLAHDVWAGEETAGLQSVEQSSLTLMREQWKLSEDWGKDKRENNDN</sequence>
<dbReference type="InterPro" id="IPR004115">
    <property type="entry name" value="GAD-like_sf"/>
</dbReference>
<protein>
    <recommendedName>
        <fullName evidence="7">Aminoacyl-transfer RNA synthetases class-II family profile domain-containing protein</fullName>
    </recommendedName>
</protein>
<keyword evidence="2" id="KW-0436">Ligase</keyword>
<dbReference type="HOGENOM" id="CLU_014330_4_0_1"/>
<reference evidence="8 9" key="1">
    <citation type="journal article" date="2012" name="Science">
        <title>The Paleozoic origin of enzymatic lignin decomposition reconstructed from 31 fungal genomes.</title>
        <authorList>
            <person name="Floudas D."/>
            <person name="Binder M."/>
            <person name="Riley R."/>
            <person name="Barry K."/>
            <person name="Blanchette R.A."/>
            <person name="Henrissat B."/>
            <person name="Martinez A.T."/>
            <person name="Otillar R."/>
            <person name="Spatafora J.W."/>
            <person name="Yadav J.S."/>
            <person name="Aerts A."/>
            <person name="Benoit I."/>
            <person name="Boyd A."/>
            <person name="Carlson A."/>
            <person name="Copeland A."/>
            <person name="Coutinho P.M."/>
            <person name="de Vries R.P."/>
            <person name="Ferreira P."/>
            <person name="Findley K."/>
            <person name="Foster B."/>
            <person name="Gaskell J."/>
            <person name="Glotzer D."/>
            <person name="Gorecki P."/>
            <person name="Heitman J."/>
            <person name="Hesse C."/>
            <person name="Hori C."/>
            <person name="Igarashi K."/>
            <person name="Jurgens J.A."/>
            <person name="Kallen N."/>
            <person name="Kersten P."/>
            <person name="Kohler A."/>
            <person name="Kuees U."/>
            <person name="Kumar T.K.A."/>
            <person name="Kuo A."/>
            <person name="LaButti K."/>
            <person name="Larrondo L.F."/>
            <person name="Lindquist E."/>
            <person name="Ling A."/>
            <person name="Lombard V."/>
            <person name="Lucas S."/>
            <person name="Lundell T."/>
            <person name="Martin R."/>
            <person name="McLaughlin D.J."/>
            <person name="Morgenstern I."/>
            <person name="Morin E."/>
            <person name="Murat C."/>
            <person name="Nagy L.G."/>
            <person name="Nolan M."/>
            <person name="Ohm R.A."/>
            <person name="Patyshakuliyeva A."/>
            <person name="Rokas A."/>
            <person name="Ruiz-Duenas F.J."/>
            <person name="Sabat G."/>
            <person name="Salamov A."/>
            <person name="Samejima M."/>
            <person name="Schmutz J."/>
            <person name="Slot J.C."/>
            <person name="St John F."/>
            <person name="Stenlid J."/>
            <person name="Sun H."/>
            <person name="Sun S."/>
            <person name="Syed K."/>
            <person name="Tsang A."/>
            <person name="Wiebenga A."/>
            <person name="Young D."/>
            <person name="Pisabarro A."/>
            <person name="Eastwood D.C."/>
            <person name="Martin F."/>
            <person name="Cullen D."/>
            <person name="Grigoriev I.V."/>
            <person name="Hibbett D.S."/>
        </authorList>
    </citation>
    <scope>NUCLEOTIDE SEQUENCE [LARGE SCALE GENOMIC DNA]</scope>
    <source>
        <strain evidence="8 9">DJM-731 SS1</strain>
    </source>
</reference>
<proteinExistence type="inferred from homology"/>
<comment type="similarity">
    <text evidence="1">Belongs to the class-II aminoacyl-tRNA synthetase family. Type 1 subfamily.</text>
</comment>
<feature type="domain" description="Aminoacyl-transfer RNA synthetases class-II family profile" evidence="7">
    <location>
        <begin position="114"/>
        <end position="576"/>
    </location>
</feature>
<dbReference type="AlphaFoldDB" id="M5FQD0"/>
<evidence type="ECO:0000259" key="7">
    <source>
        <dbReference type="PROSITE" id="PS50862"/>
    </source>
</evidence>
<evidence type="ECO:0000256" key="5">
    <source>
        <dbReference type="ARBA" id="ARBA00022917"/>
    </source>
</evidence>
<dbReference type="STRING" id="1858805.M5FQD0"/>
<dbReference type="InterPro" id="IPR004365">
    <property type="entry name" value="NA-bd_OB_tRNA"/>
</dbReference>
<evidence type="ECO:0000256" key="2">
    <source>
        <dbReference type="ARBA" id="ARBA00022598"/>
    </source>
</evidence>
<keyword evidence="5" id="KW-0648">Protein biosynthesis</keyword>
<evidence type="ECO:0000256" key="4">
    <source>
        <dbReference type="ARBA" id="ARBA00022840"/>
    </source>
</evidence>
<evidence type="ECO:0000256" key="3">
    <source>
        <dbReference type="ARBA" id="ARBA00022741"/>
    </source>
</evidence>
<dbReference type="SUPFAM" id="SSF55681">
    <property type="entry name" value="Class II aaRS and biotin synthetases"/>
    <property type="match status" value="1"/>
</dbReference>
<dbReference type="GeneID" id="63685823"/>
<keyword evidence="9" id="KW-1185">Reference proteome</keyword>
<dbReference type="Proteomes" id="UP000030653">
    <property type="component" value="Unassembled WGS sequence"/>
</dbReference>
<dbReference type="GO" id="GO:0005739">
    <property type="term" value="C:mitochondrion"/>
    <property type="evidence" value="ECO:0007669"/>
    <property type="project" value="TreeGrafter"/>
</dbReference>
<gene>
    <name evidence="8" type="ORF">DACRYDRAFT_119305</name>
</gene>
<dbReference type="InterPro" id="IPR012340">
    <property type="entry name" value="NA-bd_OB-fold"/>
</dbReference>
<dbReference type="GO" id="GO:0005524">
    <property type="term" value="F:ATP binding"/>
    <property type="evidence" value="ECO:0007669"/>
    <property type="project" value="UniProtKB-KW"/>
</dbReference>
<dbReference type="Pfam" id="PF01336">
    <property type="entry name" value="tRNA_anti-codon"/>
    <property type="match status" value="1"/>
</dbReference>
<dbReference type="InterPro" id="IPR006195">
    <property type="entry name" value="aa-tRNA-synth_II"/>
</dbReference>
<dbReference type="PANTHER" id="PTHR22594:SF5">
    <property type="entry name" value="ASPARTATE--TRNA LIGASE, MITOCHONDRIAL"/>
    <property type="match status" value="1"/>
</dbReference>
<dbReference type="Pfam" id="PF00152">
    <property type="entry name" value="tRNA-synt_2"/>
    <property type="match status" value="1"/>
</dbReference>
<keyword evidence="4" id="KW-0067">ATP-binding</keyword>
<dbReference type="Gene3D" id="3.30.930.10">
    <property type="entry name" value="Bira Bifunctional Protein, Domain 2"/>
    <property type="match status" value="1"/>
</dbReference>
<dbReference type="Gene3D" id="2.40.50.140">
    <property type="entry name" value="Nucleic acid-binding proteins"/>
    <property type="match status" value="1"/>
</dbReference>
<name>M5FQD0_DACPD</name>
<dbReference type="NCBIfam" id="TIGR00459">
    <property type="entry name" value="aspS_bact"/>
    <property type="match status" value="1"/>
</dbReference>
<dbReference type="EMBL" id="JH795876">
    <property type="protein sequence ID" value="EJT97643.1"/>
    <property type="molecule type" value="Genomic_DNA"/>
</dbReference>
<keyword evidence="3" id="KW-0547">Nucleotide-binding</keyword>
<dbReference type="NCBIfam" id="NF001750">
    <property type="entry name" value="PRK00476.1"/>
    <property type="match status" value="1"/>
</dbReference>
<dbReference type="InterPro" id="IPR004524">
    <property type="entry name" value="Asp-tRNA-ligase_1"/>
</dbReference>
<dbReference type="PROSITE" id="PS50862">
    <property type="entry name" value="AA_TRNA_LIGASE_II"/>
    <property type="match status" value="1"/>
</dbReference>
<dbReference type="PRINTS" id="PR01042">
    <property type="entry name" value="TRNASYNTHASP"/>
</dbReference>
<dbReference type="InterPro" id="IPR004364">
    <property type="entry name" value="Aa-tRNA-synt_II"/>
</dbReference>
<dbReference type="OMA" id="LCGWVDR"/>
<keyword evidence="6" id="KW-0030">Aminoacyl-tRNA synthetase</keyword>
<dbReference type="RefSeq" id="XP_040624541.1">
    <property type="nucleotide sequence ID" value="XM_040770761.1"/>
</dbReference>
<dbReference type="GO" id="GO:0006422">
    <property type="term" value="P:aspartyl-tRNA aminoacylation"/>
    <property type="evidence" value="ECO:0007669"/>
    <property type="project" value="TreeGrafter"/>
</dbReference>
<evidence type="ECO:0000256" key="1">
    <source>
        <dbReference type="ARBA" id="ARBA00006303"/>
    </source>
</evidence>
<dbReference type="OrthoDB" id="439710at2759"/>
<dbReference type="SUPFAM" id="SSF50249">
    <property type="entry name" value="Nucleic acid-binding proteins"/>
    <property type="match status" value="1"/>
</dbReference>
<dbReference type="InterPro" id="IPR045864">
    <property type="entry name" value="aa-tRNA-synth_II/BPL/LPL"/>
</dbReference>
<dbReference type="Gene3D" id="3.30.1360.30">
    <property type="entry name" value="GAD-like domain"/>
    <property type="match status" value="1"/>
</dbReference>